<feature type="domain" description="Ketosynthase family 3 (KS3)" evidence="5">
    <location>
        <begin position="6"/>
        <end position="430"/>
    </location>
</feature>
<dbReference type="InterPro" id="IPR014043">
    <property type="entry name" value="Acyl_transferase_dom"/>
</dbReference>
<evidence type="ECO:0000259" key="4">
    <source>
        <dbReference type="PROSITE" id="PS50075"/>
    </source>
</evidence>
<dbReference type="InterPro" id="IPR006162">
    <property type="entry name" value="Ppantetheine_attach_site"/>
</dbReference>
<dbReference type="InterPro" id="IPR020806">
    <property type="entry name" value="PKS_PP-bd"/>
</dbReference>
<dbReference type="NCBIfam" id="TIGR01746">
    <property type="entry name" value="Thioester-redct"/>
    <property type="match status" value="1"/>
</dbReference>
<dbReference type="SMART" id="SM00823">
    <property type="entry name" value="PKS_PP"/>
    <property type="match status" value="1"/>
</dbReference>
<dbReference type="InterPro" id="IPR016036">
    <property type="entry name" value="Malonyl_transacylase_ACP-bd"/>
</dbReference>
<sequence length="1985" mass="217627">MRGFAVEPIAIIGLGCRFPGANDPEAFWQLLSNGVDAIAQVPKERWDIDAFYDPEPGKPGKMSTRWGGFLEQVDQFEPSFFGIAPREVERMDPQQRLALEVAWEALENAAIVPSKLSGTQTGVFMAIGNYDYCRLLTKDLNLVNAYDGTGNTLSITANRLSYILNLRGPSVVIETACSSSLVALHYACRSLESGESNLCLVGGVSLMLSPEPFITYSHARMMAADGRCKTFDASADGYVRGEGCGVVVLKRLSDALRDGDNIKAVIKGSAVNQDGLSNGLTAPNGPSQQAVIRQALENAHVQATQISYVEAHGTGTSLGDPIEFKSLKAVLMQNREPDQPCWIGSVKTNIGHLEAASGMASVIKVVLSLQHKEIPPHLHLKQLNPYISLEGTTFAIPAESQAWDVGTQRRLAGISAFGFGGTNCHAILEEAPQNLTPPPATAPIWASLEGLGVTCDQLTDDITTLERPLHLLTLSAKTENALGELAQRYANFFATHPEASLEDVCFTANTARSHFDHRFVVTAESTVQLQEQLTAFATGKETVGLVSNPVKSNKRPKIAFLFTGQGSQYVGMGRELYATQPIFRQALDCCDRILRPDLEQPLLSVLYPESGMNSPLNETAYTQPALFALEYALFQLWKSWGLTPDVVMGHSVGEYVAACVAGVFSLEDGLKLIAERARLMQALPAGGEMVAVFASETKVQAVIQPYIQEVAIAAINGPKSIVISGQAEAVGQAIASLQAEGIKTKKLTVSHAFHSPLMSPMLADFERVAAEIAYSSPKIKLVSNVTGELATDAIATPEYWCRHVLEPVRFGKSMETLYHKGYKVFVEIGPKPILLGMGRYCLPDAETFASLPSLRPERSDWEQILQSLAELYVRGVAVDWSGFDQDYPRRRLQLPTYPFQRQRYWVEFSENGHSNEKPLTPMVKLLNQGDTQQLIQQLETIGKLSEDELKLLPKLLELLVKQNKQPLTAASIKDGLYEIEWQLKPRQLTENQTIQPAESSSPPLAGERSSRWLIFADLGGVGGNLAILRDRCNCILVYPGDTYQTTEPGTYTINPSNPADFERLFQEIGNLPLQGILHLWSLEAGLADKLTIPSLENAQTLGVASVLNLLQTLTGKENQFSISNSQPKLWLVTRGAVPVGGSLSGVAQAPLWGLGKVVALEHRELWGGMLDLAPKATEDEAAKLLAEIENAQGEDHLAFRDGQRYVARLVQKQLPESQGVALNADSTYLITGGLGALGLKVAQWMLEQGAKHLVLTGRSAVSSQAREVITQMEQAGAKILVAQADVCNGGDMLRVLEEVKTSMPPLRGVIHAAGVSRYEAIADMDLNALNSVLRPKLVGTWILHQLTQKIKLDFFVSFSSISAVWGSKGQAHYAAANHFLDMLAHYRLGLGLPALSVNWGPWAGGGMALEEFQTFLTRMGVEALQPQQALSALGYLLGAGCVQTTVANVDWTLFKDLYEARGKRSLLELLEVRSPETPQQSVQRSEILQRLETTPVSDRHSLLITHLQSEVAKVLRLPQLPDPQQGLFDLGMDSLMAVEVVSLIRSQLQIELPVREFLEASNITLLAALLLKQLTPDISTVDVTVNVLNLYDEAVLDEAINPNTANEQTEAASILLTGASGFLGAFLLKELLEQTNANIYCLVRAADAEVGKLKIQNNLKSYDLWKEKYNSRIISIAGNLSQPRLGLSTEQFENLARTIDIIYHNAATLNFVYPYSALKPTNVLGTQEILRLACQFKVKPLHYVSTDAVFDSSGYYGKEVQESEPTIHIEGIDLGYTQTKWVAEKLVTIARDRGLPVSIYRPPLIAGDSKTGIWNTDDFTCRFLKGCIQMGSMPNMNCGITIVPVDYVSQAVVYLSRQKESLGKAFHLNNPNFSSWDEVANWIDDLGYPVRQISYEEWEAELIETVGSKDNALSGLLPFFLRRWSDEQLTFAGLGQRRVKLNCQDTVTKLADSAIACPRVDSKLLKTYFSYFSRSGFLNAPKVRA</sequence>
<dbReference type="SMART" id="SM00825">
    <property type="entry name" value="PKS_KS"/>
    <property type="match status" value="1"/>
</dbReference>
<evidence type="ECO:0000256" key="3">
    <source>
        <dbReference type="ARBA" id="ARBA00022679"/>
    </source>
</evidence>
<dbReference type="InterPro" id="IPR014030">
    <property type="entry name" value="Ketoacyl_synth_N"/>
</dbReference>
<evidence type="ECO:0000256" key="1">
    <source>
        <dbReference type="ARBA" id="ARBA00022450"/>
    </source>
</evidence>
<dbReference type="InterPro" id="IPR057326">
    <property type="entry name" value="KR_dom"/>
</dbReference>
<proteinExistence type="predicted"/>
<dbReference type="Gene3D" id="3.40.366.10">
    <property type="entry name" value="Malonyl-Coenzyme A Acyl Carrier Protein, domain 2"/>
    <property type="match status" value="1"/>
</dbReference>
<dbReference type="Gene3D" id="3.30.70.3290">
    <property type="match status" value="1"/>
</dbReference>
<dbReference type="Gene3D" id="1.10.1200.10">
    <property type="entry name" value="ACP-like"/>
    <property type="match status" value="1"/>
</dbReference>
<dbReference type="InterPro" id="IPR009081">
    <property type="entry name" value="PP-bd_ACP"/>
</dbReference>
<dbReference type="InterPro" id="IPR016039">
    <property type="entry name" value="Thiolase-like"/>
</dbReference>
<dbReference type="PANTHER" id="PTHR43775">
    <property type="entry name" value="FATTY ACID SYNTHASE"/>
    <property type="match status" value="1"/>
</dbReference>
<dbReference type="PROSITE" id="PS50075">
    <property type="entry name" value="CARRIER"/>
    <property type="match status" value="1"/>
</dbReference>
<dbReference type="Proteomes" id="UP001442494">
    <property type="component" value="Unassembled WGS sequence"/>
</dbReference>
<dbReference type="InterPro" id="IPR013968">
    <property type="entry name" value="PKS_KR"/>
</dbReference>
<dbReference type="EMBL" id="JAMPKK010000021">
    <property type="protein sequence ID" value="MEP0865094.1"/>
    <property type="molecule type" value="Genomic_DNA"/>
</dbReference>
<evidence type="ECO:0000313" key="7">
    <source>
        <dbReference type="Proteomes" id="UP001442494"/>
    </source>
</evidence>
<dbReference type="Gene3D" id="3.40.47.10">
    <property type="match status" value="1"/>
</dbReference>
<keyword evidence="1" id="KW-0596">Phosphopantetheine</keyword>
<dbReference type="SUPFAM" id="SSF53901">
    <property type="entry name" value="Thiolase-like"/>
    <property type="match status" value="1"/>
</dbReference>
<dbReference type="CDD" id="cd05235">
    <property type="entry name" value="SDR_e1"/>
    <property type="match status" value="1"/>
</dbReference>
<dbReference type="Pfam" id="PF02801">
    <property type="entry name" value="Ketoacyl-synt_C"/>
    <property type="match status" value="1"/>
</dbReference>
<dbReference type="InterPro" id="IPR020841">
    <property type="entry name" value="PKS_Beta-ketoAc_synthase_dom"/>
</dbReference>
<dbReference type="CDD" id="cd08955">
    <property type="entry name" value="KR_2_FAS_SDR_x"/>
    <property type="match status" value="1"/>
</dbReference>
<keyword evidence="3" id="KW-0808">Transferase</keyword>
<dbReference type="InterPro" id="IPR001227">
    <property type="entry name" value="Ac_transferase_dom_sf"/>
</dbReference>
<dbReference type="CDD" id="cd00833">
    <property type="entry name" value="PKS"/>
    <property type="match status" value="1"/>
</dbReference>
<dbReference type="PROSITE" id="PS52004">
    <property type="entry name" value="KS3_2"/>
    <property type="match status" value="1"/>
</dbReference>
<dbReference type="PANTHER" id="PTHR43775:SF37">
    <property type="entry name" value="SI:DKEY-61P9.11"/>
    <property type="match status" value="1"/>
</dbReference>
<dbReference type="Pfam" id="PF21394">
    <property type="entry name" value="Beta-ketacyl_N"/>
    <property type="match status" value="1"/>
</dbReference>
<dbReference type="InterPro" id="IPR018201">
    <property type="entry name" value="Ketoacyl_synth_AS"/>
</dbReference>
<dbReference type="SMART" id="SM00822">
    <property type="entry name" value="PKS_KR"/>
    <property type="match status" value="1"/>
</dbReference>
<dbReference type="SUPFAM" id="SSF51735">
    <property type="entry name" value="NAD(P)-binding Rossmann-fold domains"/>
    <property type="match status" value="3"/>
</dbReference>
<dbReference type="SUPFAM" id="SSF55048">
    <property type="entry name" value="Probable ACP-binding domain of malonyl-CoA ACP transacylase"/>
    <property type="match status" value="1"/>
</dbReference>
<dbReference type="Pfam" id="PF08659">
    <property type="entry name" value="KR"/>
    <property type="match status" value="1"/>
</dbReference>
<dbReference type="InterPro" id="IPR010080">
    <property type="entry name" value="Thioester_reductase-like_dom"/>
</dbReference>
<comment type="caution">
    <text evidence="6">The sequence shown here is derived from an EMBL/GenBank/DDBJ whole genome shotgun (WGS) entry which is preliminary data.</text>
</comment>
<dbReference type="InterPro" id="IPR016035">
    <property type="entry name" value="Acyl_Trfase/lysoPLipase"/>
</dbReference>
<dbReference type="InterPro" id="IPR013120">
    <property type="entry name" value="FAR_NAD-bd"/>
</dbReference>
<gene>
    <name evidence="6" type="ORF">NDI37_11505</name>
</gene>
<evidence type="ECO:0000256" key="2">
    <source>
        <dbReference type="ARBA" id="ARBA00022553"/>
    </source>
</evidence>
<reference evidence="6 7" key="1">
    <citation type="submission" date="2022-04" db="EMBL/GenBank/DDBJ databases">
        <title>Positive selection, recombination, and allopatry shape intraspecific diversity of widespread and dominant cyanobacteria.</title>
        <authorList>
            <person name="Wei J."/>
            <person name="Shu W."/>
            <person name="Hu C."/>
        </authorList>
    </citation>
    <scope>NUCLEOTIDE SEQUENCE [LARGE SCALE GENOMIC DNA]</scope>
    <source>
        <strain evidence="6 7">GB2-A5</strain>
    </source>
</reference>
<dbReference type="Gene3D" id="3.40.50.720">
    <property type="entry name" value="NAD(P)-binding Rossmann-like Domain"/>
    <property type="match status" value="2"/>
</dbReference>
<dbReference type="InterPro" id="IPR036736">
    <property type="entry name" value="ACP-like_sf"/>
</dbReference>
<dbReference type="InterPro" id="IPR036291">
    <property type="entry name" value="NAD(P)-bd_dom_sf"/>
</dbReference>
<evidence type="ECO:0000259" key="5">
    <source>
        <dbReference type="PROSITE" id="PS52004"/>
    </source>
</evidence>
<dbReference type="Pfam" id="PF00698">
    <property type="entry name" value="Acyl_transf_1"/>
    <property type="match status" value="1"/>
</dbReference>
<dbReference type="SMART" id="SM00827">
    <property type="entry name" value="PKS_AT"/>
    <property type="match status" value="1"/>
</dbReference>
<dbReference type="PROSITE" id="PS00012">
    <property type="entry name" value="PHOSPHOPANTETHEINE"/>
    <property type="match status" value="1"/>
</dbReference>
<dbReference type="SUPFAM" id="SSF52151">
    <property type="entry name" value="FabD/lysophospholipase-like"/>
    <property type="match status" value="1"/>
</dbReference>
<dbReference type="InterPro" id="IPR014031">
    <property type="entry name" value="Ketoacyl_synth_C"/>
</dbReference>
<organism evidence="6 7">
    <name type="scientific">Funiculus sociatus GB2-A5</name>
    <dbReference type="NCBI Taxonomy" id="2933946"/>
    <lineage>
        <taxon>Bacteria</taxon>
        <taxon>Bacillati</taxon>
        <taxon>Cyanobacteriota</taxon>
        <taxon>Cyanophyceae</taxon>
        <taxon>Coleofasciculales</taxon>
        <taxon>Coleofasciculaceae</taxon>
        <taxon>Funiculus</taxon>
    </lineage>
</organism>
<dbReference type="SUPFAM" id="SSF47336">
    <property type="entry name" value="ACP-like"/>
    <property type="match status" value="1"/>
</dbReference>
<dbReference type="Pfam" id="PF00109">
    <property type="entry name" value="ketoacyl-synt"/>
    <property type="match status" value="1"/>
</dbReference>
<dbReference type="RefSeq" id="WP_190423366.1">
    <property type="nucleotide sequence ID" value="NZ_JAMPKK010000021.1"/>
</dbReference>
<feature type="domain" description="Carrier" evidence="4">
    <location>
        <begin position="1498"/>
        <end position="1574"/>
    </location>
</feature>
<dbReference type="InterPro" id="IPR049490">
    <property type="entry name" value="C883_1060-like_KR_N"/>
</dbReference>
<dbReference type="Pfam" id="PF07993">
    <property type="entry name" value="NAD_binding_4"/>
    <property type="match status" value="1"/>
</dbReference>
<dbReference type="Pfam" id="PF00550">
    <property type="entry name" value="PP-binding"/>
    <property type="match status" value="1"/>
</dbReference>
<dbReference type="InterPro" id="IPR050091">
    <property type="entry name" value="PKS_NRPS_Biosynth_Enz"/>
</dbReference>
<keyword evidence="2" id="KW-0597">Phosphoprotein</keyword>
<name>A0ABV0JNL0_9CYAN</name>
<dbReference type="Pfam" id="PF22621">
    <property type="entry name" value="CurL-like_PKS_C"/>
    <property type="match status" value="1"/>
</dbReference>
<protein>
    <submittedName>
        <fullName evidence="6">Thioester reductase domain-containing protein</fullName>
    </submittedName>
</protein>
<keyword evidence="7" id="KW-1185">Reference proteome</keyword>
<evidence type="ECO:0000313" key="6">
    <source>
        <dbReference type="EMBL" id="MEP0865094.1"/>
    </source>
</evidence>
<dbReference type="PROSITE" id="PS00606">
    <property type="entry name" value="KS3_1"/>
    <property type="match status" value="1"/>
</dbReference>
<accession>A0ABV0JNL0</accession>